<protein>
    <submittedName>
        <fullName evidence="8">Type II secretion system F family protein</fullName>
    </submittedName>
</protein>
<dbReference type="Proteomes" id="UP000716004">
    <property type="component" value="Unassembled WGS sequence"/>
</dbReference>
<evidence type="ECO:0000256" key="4">
    <source>
        <dbReference type="ARBA" id="ARBA00022989"/>
    </source>
</evidence>
<gene>
    <name evidence="8" type="ORF">J9259_08365</name>
    <name evidence="9" type="ORF">KIY12_00980</name>
</gene>
<keyword evidence="4 6" id="KW-1133">Transmembrane helix</keyword>
<evidence type="ECO:0000256" key="6">
    <source>
        <dbReference type="SAM" id="Phobius"/>
    </source>
</evidence>
<dbReference type="InterPro" id="IPR018076">
    <property type="entry name" value="T2SS_GspF_dom"/>
</dbReference>
<dbReference type="EMBL" id="JAGVSJ010000031">
    <property type="protein sequence ID" value="MBX8632508.1"/>
    <property type="molecule type" value="Genomic_DNA"/>
</dbReference>
<evidence type="ECO:0000256" key="3">
    <source>
        <dbReference type="ARBA" id="ARBA00022692"/>
    </source>
</evidence>
<feature type="transmembrane region" description="Helical" evidence="6">
    <location>
        <begin position="65"/>
        <end position="87"/>
    </location>
</feature>
<reference evidence="8" key="1">
    <citation type="submission" date="2021-04" db="EMBL/GenBank/DDBJ databases">
        <title>Genomic insights into ecological role and evolution of a novel Thermoplasmata order Candidatus Sysuiplasmatales.</title>
        <authorList>
            <person name="Yuan Y."/>
        </authorList>
    </citation>
    <scope>NUCLEOTIDE SEQUENCE</scope>
    <source>
        <strain evidence="9">TUT19-bin139</strain>
        <strain evidence="8">YP2-bin.285</strain>
    </source>
</reference>
<keyword evidence="2" id="KW-1003">Cell membrane</keyword>
<keyword evidence="5 6" id="KW-0472">Membrane</keyword>
<evidence type="ECO:0000256" key="2">
    <source>
        <dbReference type="ARBA" id="ARBA00022475"/>
    </source>
</evidence>
<feature type="transmembrane region" description="Helical" evidence="6">
    <location>
        <begin position="33"/>
        <end position="59"/>
    </location>
</feature>
<comment type="caution">
    <text evidence="8">The sequence shown here is derived from an EMBL/GenBank/DDBJ whole genome shotgun (WGS) entry which is preliminary data.</text>
</comment>
<dbReference type="Pfam" id="PF00482">
    <property type="entry name" value="T2SSF"/>
    <property type="match status" value="1"/>
</dbReference>
<evidence type="ECO:0000256" key="1">
    <source>
        <dbReference type="ARBA" id="ARBA00004651"/>
    </source>
</evidence>
<evidence type="ECO:0000313" key="9">
    <source>
        <dbReference type="EMBL" id="MBX8643294.1"/>
    </source>
</evidence>
<proteinExistence type="predicted"/>
<dbReference type="PANTHER" id="PTHR35402:SF1">
    <property type="entry name" value="TYPE II SECRETION SYSTEM PROTEIN GSPF DOMAIN-CONTAINING PROTEIN"/>
    <property type="match status" value="1"/>
</dbReference>
<evidence type="ECO:0000259" key="7">
    <source>
        <dbReference type="Pfam" id="PF00482"/>
    </source>
</evidence>
<dbReference type="EMBL" id="JAHEAC010000003">
    <property type="protein sequence ID" value="MBX8643294.1"/>
    <property type="molecule type" value="Genomic_DNA"/>
</dbReference>
<comment type="subcellular location">
    <subcellularLocation>
        <location evidence="1">Cell membrane</location>
        <topology evidence="1">Multi-pass membrane protein</topology>
    </subcellularLocation>
</comment>
<dbReference type="AlphaFoldDB" id="A0A8J7YQL0"/>
<evidence type="ECO:0000313" key="10">
    <source>
        <dbReference type="Proteomes" id="UP000716004"/>
    </source>
</evidence>
<feature type="transmembrane region" description="Helical" evidence="6">
    <location>
        <begin position="264"/>
        <end position="288"/>
    </location>
</feature>
<dbReference type="PANTHER" id="PTHR35402">
    <property type="entry name" value="INTEGRAL MEMBRANE PROTEIN-RELATED"/>
    <property type="match status" value="1"/>
</dbReference>
<keyword evidence="3 6" id="KW-0812">Transmembrane</keyword>
<name>A0A8J7YQL0_9ARCH</name>
<dbReference type="GO" id="GO:0005886">
    <property type="term" value="C:plasma membrane"/>
    <property type="evidence" value="ECO:0007669"/>
    <property type="project" value="UniProtKB-SubCell"/>
</dbReference>
<organism evidence="8 10">
    <name type="scientific">Candidatus Sysuiplasma superficiale</name>
    <dbReference type="NCBI Taxonomy" id="2823368"/>
    <lineage>
        <taxon>Archaea</taxon>
        <taxon>Methanobacteriati</taxon>
        <taxon>Thermoplasmatota</taxon>
        <taxon>Thermoplasmata</taxon>
        <taxon>Candidatus Sysuiplasmatales</taxon>
        <taxon>Candidatus Sysuiplasmataceae</taxon>
        <taxon>Candidatus Sysuiplasma</taxon>
    </lineage>
</organism>
<sequence length="296" mass="32442">MHRFVEARFKQNQSLEDSLIKAHMKIRPEEYTAFVWMTTLLVFVAGLAVGIVFGGVILALLNQIVVLRISAVVLPAIIPPVVTYFVLNSIPASRANTRARDINRHIGSAMSFISALASADVNIDVIFSELAKQPIYGEIQKEAEWITRDTTLLGVDILTAIRNAASRCPSNKFQDFLQGVVTTATSGGRLKPYFLAKTEQFEKEDKLNTKRDMETLGLFAETFVTVVVAFPLFLVVIMAIMAIVNGGGSAQPVAVLFGTPMTSTVLLLFVVVLLMIPASQAGFIFFVWNLSKEAAQ</sequence>
<evidence type="ECO:0000256" key="5">
    <source>
        <dbReference type="ARBA" id="ARBA00023136"/>
    </source>
</evidence>
<feature type="transmembrane region" description="Helical" evidence="6">
    <location>
        <begin position="216"/>
        <end position="244"/>
    </location>
</feature>
<feature type="domain" description="Type II secretion system protein GspF" evidence="7">
    <location>
        <begin position="113"/>
        <end position="237"/>
    </location>
</feature>
<dbReference type="Proteomes" id="UP000750197">
    <property type="component" value="Unassembled WGS sequence"/>
</dbReference>
<accession>A0A8J7YQL0</accession>
<evidence type="ECO:0000313" key="8">
    <source>
        <dbReference type="EMBL" id="MBX8632508.1"/>
    </source>
</evidence>
<dbReference type="InterPro" id="IPR056569">
    <property type="entry name" value="ArlJ-like"/>
</dbReference>